<protein>
    <submittedName>
        <fullName evidence="1">ORF75</fullName>
    </submittedName>
</protein>
<name>A0A2H5AJJ5_9VIRU</name>
<reference evidence="1" key="1">
    <citation type="journal article" date="2018" name="Arch. Virol.">
        <title>Complete genome sequence and analysis of ictalurid herpesvirus 2.</title>
        <authorList>
            <person name="Borzak R."/>
            <person name="Haluk T."/>
            <person name="Bartha D."/>
            <person name="Doszpoly A."/>
        </authorList>
    </citation>
    <scope>NUCLEOTIDE SEQUENCE</scope>
    <source>
        <strain evidence="1">760/94</strain>
    </source>
</reference>
<organism evidence="1">
    <name type="scientific">black bullhead herpesvirus</name>
    <dbReference type="NCBI Taxonomy" id="508441"/>
    <lineage>
        <taxon>Viruses</taxon>
        <taxon>Duplodnaviria</taxon>
        <taxon>Heunggongvirae</taxon>
        <taxon>Peploviricota</taxon>
        <taxon>Herviviricetes</taxon>
        <taxon>Herpesvirales</taxon>
        <taxon>Alloherpesviridae</taxon>
        <taxon>Ictavirus</taxon>
        <taxon>Ictavirus ictaluridallo2</taxon>
    </lineage>
</organism>
<dbReference type="GeneID" id="35414719"/>
<proteinExistence type="predicted"/>
<keyword evidence="2" id="KW-1185">Reference proteome</keyword>
<evidence type="ECO:0000313" key="1">
    <source>
        <dbReference type="EMBL" id="AUG72321.1"/>
    </source>
</evidence>
<dbReference type="KEGG" id="vg:35414719"/>
<dbReference type="RefSeq" id="YP_009447899.1">
    <property type="nucleotide sequence ID" value="NC_036579.1"/>
</dbReference>
<sequence>MALSLAHCIHCTLETQPPGRGSVLTLSDEWWKIFMVGECAIINRRNNYQVGGTCERHRGLPLIGPCLAPNPEFYVHDPPTGLDLPGLEGPDFLDTVHPWFKVLLDAILDRLDDQPHGDEAIIVNFGRPTMPTGVYVRTWGTITSCLAMGPGVGTLPDMIICPTHQFGNWFSWLVIKPRTDGGGTSANDLTKRLLSALGFATGSMERFQAPSPTILYIGKRWVVECVPHLHPTLPTARAALSGITEPDTQVLIWAGPVVPVIGAALEAVICDKVRDLATVIGTNYENVLIYSPPRLRVTTQWQLIGRKPPSLRITFTLAAHNLDALRDFGGTEEALGYTALGVGYITELDGEPTPGRKLPGPGTALDKTIMGAAARKFGTFLSGARAALNARPGVHAWTITIVVFNNYFGLLTTILETCT</sequence>
<accession>A0A2H5AJJ5</accession>
<dbReference type="Proteomes" id="UP000242696">
    <property type="component" value="Segment"/>
</dbReference>
<dbReference type="OrthoDB" id="30597at10239"/>
<dbReference type="EMBL" id="MG271984">
    <property type="protein sequence ID" value="AUG72321.1"/>
    <property type="molecule type" value="Genomic_DNA"/>
</dbReference>
<evidence type="ECO:0000313" key="2">
    <source>
        <dbReference type="Proteomes" id="UP000242696"/>
    </source>
</evidence>